<dbReference type="Pfam" id="PF00512">
    <property type="entry name" value="HisKA"/>
    <property type="match status" value="1"/>
</dbReference>
<dbReference type="InterPro" id="IPR000014">
    <property type="entry name" value="PAS"/>
</dbReference>
<feature type="modified residue" description="4-aspartylphosphate" evidence="6">
    <location>
        <position position="662"/>
    </location>
</feature>
<dbReference type="STRING" id="1250539.Ga0080574_TMP1847"/>
<dbReference type="SMART" id="SM00091">
    <property type="entry name" value="PAS"/>
    <property type="match status" value="1"/>
</dbReference>
<dbReference type="EMBL" id="CP015093">
    <property type="protein sequence ID" value="APZ52181.1"/>
    <property type="molecule type" value="Genomic_DNA"/>
</dbReference>
<dbReference type="InterPro" id="IPR001789">
    <property type="entry name" value="Sig_transdc_resp-reg_receiver"/>
</dbReference>
<dbReference type="EC" id="2.7.13.3" evidence="2"/>
<dbReference type="Gene3D" id="1.10.287.130">
    <property type="match status" value="1"/>
</dbReference>
<dbReference type="InterPro" id="IPR003594">
    <property type="entry name" value="HATPase_dom"/>
</dbReference>
<protein>
    <recommendedName>
        <fullName evidence="2">histidine kinase</fullName>
        <ecNumber evidence="2">2.7.13.3</ecNumber>
    </recommendedName>
</protein>
<dbReference type="InterPro" id="IPR005467">
    <property type="entry name" value="His_kinase_dom"/>
</dbReference>
<feature type="transmembrane region" description="Helical" evidence="8">
    <location>
        <begin position="21"/>
        <end position="42"/>
    </location>
</feature>
<keyword evidence="3 6" id="KW-0597">Phosphoprotein</keyword>
<evidence type="ECO:0000259" key="11">
    <source>
        <dbReference type="PROSITE" id="PS50112"/>
    </source>
</evidence>
<dbReference type="GO" id="GO:0000155">
    <property type="term" value="F:phosphorelay sensor kinase activity"/>
    <property type="evidence" value="ECO:0007669"/>
    <property type="project" value="InterPro"/>
</dbReference>
<evidence type="ECO:0000256" key="4">
    <source>
        <dbReference type="ARBA" id="ARBA00022679"/>
    </source>
</evidence>
<evidence type="ECO:0000259" key="10">
    <source>
        <dbReference type="PROSITE" id="PS50110"/>
    </source>
</evidence>
<sequence length="836" mass="91009">MTEAFSNRRKGDASLWRRGRLLLAAVGLLCVLAITFLVSEIVQEMRFLNSASSDNVHWVLSQAEVEFLEFHNAIDLARQSDDPQALEHVVVEFDVFYSRMMTLGTGSLYADLRAIGNFGYPVSVIREKLDAMIPLIDGSRADLRAGLGTLAAEADEIRPLLRRVATTGLQFFAERSDESRSSVAVTMLRLALITVALVLALVVLLSHTRRVSNQTERRGQELADAYARLNTILQTSLDAVVVSDLQGKILNFNAAAERIFQYSRDEVIGRNIAEVLIPDDYRAAHAAGMARMRDTGEHRVVGHGRIRLESKRRNGQIFPVELAIEKAQAGEEEVMVAFLRDISHRVASEKELVEARDKALAGEKAKAEFLAMMTHEIRTPLNGLLGNLALLDKTALSPAQGRYVRNMQISGGVLMHHVDTVLDVARFESGVSVAREEVVHLGELFQNIVDSQASAAEANGNQMLWGWVGEPAEWVRIDASRLRQVLLNLVGNATKFTRDGRILIEAERSAEATGEMLEIRVIDSGIGISEEDQERVFNDFQTVGDANFAGQAGTGLGLGIARRFVEAMGGEIGVESTPGEGSVFWLRVPLVLADGSGQPEQHSAPAPETPGRDILLVEDNEINLELAREMLTGLGHRVTEARDGEQAVAAASGHRFDLILMDIRMPRLDGLGATRAIRSGAGASRDVPIVALSANVLPEARDSFTEAGMSGFLPKPLTEDGLLQVIARFCSSAKPAPEPAPQPPEPEISPMDRLRRRYEDETRTLFDWLATGPADRAEIAHRAHQVAGSAAAFGQSELREALVAVEMAADRNAPELGATIAAARAAWENAPAPTLS</sequence>
<dbReference type="InterPro" id="IPR004358">
    <property type="entry name" value="Sig_transdc_His_kin-like_C"/>
</dbReference>
<dbReference type="SMART" id="SM00388">
    <property type="entry name" value="HisKA"/>
    <property type="match status" value="1"/>
</dbReference>
<evidence type="ECO:0000313" key="13">
    <source>
        <dbReference type="Proteomes" id="UP000187059"/>
    </source>
</evidence>
<dbReference type="PANTHER" id="PTHR43047:SF64">
    <property type="entry name" value="HISTIDINE KINASE CONTAINING CHEY-HOMOLOGOUS RECEIVER DOMAIN AND PAS DOMAIN-RELATED"/>
    <property type="match status" value="1"/>
</dbReference>
<keyword evidence="13" id="KW-1185">Reference proteome</keyword>
<evidence type="ECO:0000256" key="6">
    <source>
        <dbReference type="PROSITE-ProRule" id="PRU00169"/>
    </source>
</evidence>
<evidence type="ECO:0000256" key="8">
    <source>
        <dbReference type="SAM" id="Phobius"/>
    </source>
</evidence>
<feature type="compositionally biased region" description="Pro residues" evidence="7">
    <location>
        <begin position="736"/>
        <end position="747"/>
    </location>
</feature>
<dbReference type="SUPFAM" id="SSF52172">
    <property type="entry name" value="CheY-like"/>
    <property type="match status" value="1"/>
</dbReference>
<dbReference type="SUPFAM" id="SSF47384">
    <property type="entry name" value="Homodimeric domain of signal transducing histidine kinase"/>
    <property type="match status" value="1"/>
</dbReference>
<evidence type="ECO:0000256" key="1">
    <source>
        <dbReference type="ARBA" id="ARBA00000085"/>
    </source>
</evidence>
<dbReference type="Proteomes" id="UP000187059">
    <property type="component" value="Chromosome"/>
</dbReference>
<evidence type="ECO:0000256" key="2">
    <source>
        <dbReference type="ARBA" id="ARBA00012438"/>
    </source>
</evidence>
<dbReference type="CDD" id="cd16922">
    <property type="entry name" value="HATPase_EvgS-ArcB-TorS-like"/>
    <property type="match status" value="1"/>
</dbReference>
<dbReference type="InterPro" id="IPR035965">
    <property type="entry name" value="PAS-like_dom_sf"/>
</dbReference>
<feature type="domain" description="Response regulatory" evidence="10">
    <location>
        <begin position="613"/>
        <end position="730"/>
    </location>
</feature>
<dbReference type="PROSITE" id="PS50109">
    <property type="entry name" value="HIS_KIN"/>
    <property type="match status" value="1"/>
</dbReference>
<dbReference type="GO" id="GO:0006355">
    <property type="term" value="P:regulation of DNA-templated transcription"/>
    <property type="evidence" value="ECO:0007669"/>
    <property type="project" value="InterPro"/>
</dbReference>
<dbReference type="CDD" id="cd00082">
    <property type="entry name" value="HisKA"/>
    <property type="match status" value="1"/>
</dbReference>
<feature type="domain" description="Histidine kinase" evidence="9">
    <location>
        <begin position="372"/>
        <end position="592"/>
    </location>
</feature>
<evidence type="ECO:0000256" key="5">
    <source>
        <dbReference type="ARBA" id="ARBA00022777"/>
    </source>
</evidence>
<keyword evidence="8" id="KW-1133">Transmembrane helix</keyword>
<dbReference type="NCBIfam" id="TIGR00229">
    <property type="entry name" value="sensory_box"/>
    <property type="match status" value="1"/>
</dbReference>
<feature type="region of interest" description="Disordered" evidence="7">
    <location>
        <begin position="733"/>
        <end position="752"/>
    </location>
</feature>
<dbReference type="InterPro" id="IPR036097">
    <property type="entry name" value="HisK_dim/P_sf"/>
</dbReference>
<keyword evidence="5" id="KW-0418">Kinase</keyword>
<organism evidence="12 13">
    <name type="scientific">Salipiger abyssi</name>
    <dbReference type="NCBI Taxonomy" id="1250539"/>
    <lineage>
        <taxon>Bacteria</taxon>
        <taxon>Pseudomonadati</taxon>
        <taxon>Pseudomonadota</taxon>
        <taxon>Alphaproteobacteria</taxon>
        <taxon>Rhodobacterales</taxon>
        <taxon>Roseobacteraceae</taxon>
        <taxon>Salipiger</taxon>
    </lineage>
</organism>
<dbReference type="AlphaFoldDB" id="A0A1P8US04"/>
<dbReference type="Gene3D" id="3.40.50.2300">
    <property type="match status" value="1"/>
</dbReference>
<reference evidence="12 13" key="1">
    <citation type="submission" date="2016-04" db="EMBL/GenBank/DDBJ databases">
        <title>Deep-sea bacteria in the southern Pacific.</title>
        <authorList>
            <person name="Tang K."/>
        </authorList>
    </citation>
    <scope>NUCLEOTIDE SEQUENCE [LARGE SCALE GENOMIC DNA]</scope>
    <source>
        <strain evidence="12 13">JLT2014</strain>
    </source>
</reference>
<dbReference type="SMART" id="SM00448">
    <property type="entry name" value="REC"/>
    <property type="match status" value="1"/>
</dbReference>
<dbReference type="Pfam" id="PF00072">
    <property type="entry name" value="Response_reg"/>
    <property type="match status" value="1"/>
</dbReference>
<dbReference type="PANTHER" id="PTHR43047">
    <property type="entry name" value="TWO-COMPONENT HISTIDINE PROTEIN KINASE"/>
    <property type="match status" value="1"/>
</dbReference>
<dbReference type="PROSITE" id="PS50110">
    <property type="entry name" value="RESPONSE_REGULATORY"/>
    <property type="match status" value="1"/>
</dbReference>
<dbReference type="SUPFAM" id="SSF47226">
    <property type="entry name" value="Histidine-containing phosphotransfer domain, HPT domain"/>
    <property type="match status" value="1"/>
</dbReference>
<dbReference type="SUPFAM" id="SSF55874">
    <property type="entry name" value="ATPase domain of HSP90 chaperone/DNA topoisomerase II/histidine kinase"/>
    <property type="match status" value="1"/>
</dbReference>
<dbReference type="Pfam" id="PF00989">
    <property type="entry name" value="PAS"/>
    <property type="match status" value="1"/>
</dbReference>
<evidence type="ECO:0000256" key="3">
    <source>
        <dbReference type="ARBA" id="ARBA00022553"/>
    </source>
</evidence>
<dbReference type="Gene3D" id="3.30.450.20">
    <property type="entry name" value="PAS domain"/>
    <property type="match status" value="1"/>
</dbReference>
<dbReference type="SMART" id="SM00387">
    <property type="entry name" value="HATPase_c"/>
    <property type="match status" value="1"/>
</dbReference>
<dbReference type="CDD" id="cd00130">
    <property type="entry name" value="PAS"/>
    <property type="match status" value="1"/>
</dbReference>
<dbReference type="InterPro" id="IPR003661">
    <property type="entry name" value="HisK_dim/P_dom"/>
</dbReference>
<proteinExistence type="predicted"/>
<dbReference type="InterPro" id="IPR011006">
    <property type="entry name" value="CheY-like_superfamily"/>
</dbReference>
<comment type="catalytic activity">
    <reaction evidence="1">
        <text>ATP + protein L-histidine = ADP + protein N-phospho-L-histidine.</text>
        <dbReference type="EC" id="2.7.13.3"/>
    </reaction>
</comment>
<dbReference type="CDD" id="cd17546">
    <property type="entry name" value="REC_hyHK_CKI1_RcsC-like"/>
    <property type="match status" value="1"/>
</dbReference>
<dbReference type="PROSITE" id="PS50112">
    <property type="entry name" value="PAS"/>
    <property type="match status" value="1"/>
</dbReference>
<accession>A0A1P8US04</accession>
<evidence type="ECO:0000313" key="12">
    <source>
        <dbReference type="EMBL" id="APZ52181.1"/>
    </source>
</evidence>
<evidence type="ECO:0000256" key="7">
    <source>
        <dbReference type="SAM" id="MobiDB-lite"/>
    </source>
</evidence>
<keyword evidence="8" id="KW-0812">Transmembrane</keyword>
<keyword evidence="8" id="KW-0472">Membrane</keyword>
<gene>
    <name evidence="12" type="ORF">Ga0080574_TMP1847</name>
</gene>
<dbReference type="InterPro" id="IPR036890">
    <property type="entry name" value="HATPase_C_sf"/>
</dbReference>
<dbReference type="KEGG" id="paby:Ga0080574_TMP1847"/>
<dbReference type="Pfam" id="PF02518">
    <property type="entry name" value="HATPase_c"/>
    <property type="match status" value="1"/>
</dbReference>
<dbReference type="Gene3D" id="3.30.565.10">
    <property type="entry name" value="Histidine kinase-like ATPase, C-terminal domain"/>
    <property type="match status" value="1"/>
</dbReference>
<dbReference type="InterPro" id="IPR013767">
    <property type="entry name" value="PAS_fold"/>
</dbReference>
<feature type="domain" description="PAS" evidence="11">
    <location>
        <begin position="225"/>
        <end position="280"/>
    </location>
</feature>
<evidence type="ECO:0000259" key="9">
    <source>
        <dbReference type="PROSITE" id="PS50109"/>
    </source>
</evidence>
<keyword evidence="4" id="KW-0808">Transferase</keyword>
<name>A0A1P8US04_9RHOB</name>
<dbReference type="PRINTS" id="PR00344">
    <property type="entry name" value="BCTRLSENSOR"/>
</dbReference>
<dbReference type="SUPFAM" id="SSF55785">
    <property type="entry name" value="PYP-like sensor domain (PAS domain)"/>
    <property type="match status" value="1"/>
</dbReference>
<dbReference type="InterPro" id="IPR036641">
    <property type="entry name" value="HPT_dom_sf"/>
</dbReference>